<reference evidence="1 2" key="1">
    <citation type="journal article" date="2016" name="Nat. Commun.">
        <title>Extremotolerant tardigrade genome and improved radiotolerance of human cultured cells by tardigrade-unique protein.</title>
        <authorList>
            <person name="Hashimoto T."/>
            <person name="Horikawa D.D."/>
            <person name="Saito Y."/>
            <person name="Kuwahara H."/>
            <person name="Kozuka-Hata H."/>
            <person name="Shin-I T."/>
            <person name="Minakuchi Y."/>
            <person name="Ohishi K."/>
            <person name="Motoyama A."/>
            <person name="Aizu T."/>
            <person name="Enomoto A."/>
            <person name="Kondo K."/>
            <person name="Tanaka S."/>
            <person name="Hara Y."/>
            <person name="Koshikawa S."/>
            <person name="Sagara H."/>
            <person name="Miura T."/>
            <person name="Yokobori S."/>
            <person name="Miyagawa K."/>
            <person name="Suzuki Y."/>
            <person name="Kubo T."/>
            <person name="Oyama M."/>
            <person name="Kohara Y."/>
            <person name="Fujiyama A."/>
            <person name="Arakawa K."/>
            <person name="Katayama T."/>
            <person name="Toyoda A."/>
            <person name="Kunieda T."/>
        </authorList>
    </citation>
    <scope>NUCLEOTIDE SEQUENCE [LARGE SCALE GENOMIC DNA]</scope>
    <source>
        <strain evidence="1 2">YOKOZUNA-1</strain>
    </source>
</reference>
<dbReference type="EMBL" id="BDGG01000012">
    <property type="protein sequence ID" value="GAV05717.1"/>
    <property type="molecule type" value="Genomic_DNA"/>
</dbReference>
<dbReference type="Proteomes" id="UP000186922">
    <property type="component" value="Unassembled WGS sequence"/>
</dbReference>
<evidence type="ECO:0000313" key="1">
    <source>
        <dbReference type="EMBL" id="GAV05717.1"/>
    </source>
</evidence>
<protein>
    <submittedName>
        <fullName evidence="1">Uncharacterized protein</fullName>
    </submittedName>
</protein>
<dbReference type="OrthoDB" id="10619047at2759"/>
<comment type="caution">
    <text evidence="1">The sequence shown here is derived from an EMBL/GenBank/DDBJ whole genome shotgun (WGS) entry which is preliminary data.</text>
</comment>
<accession>A0A1D1VW76</accession>
<proteinExistence type="predicted"/>
<name>A0A1D1VW76_RAMVA</name>
<keyword evidence="2" id="KW-1185">Reference proteome</keyword>
<dbReference type="AlphaFoldDB" id="A0A1D1VW76"/>
<sequence length="98" mass="11342">MKRKFPEVLLQRNQIQRYEVYKAGIFSCDEAGVEMQFVAGKMANLVQQLEGFVVLLCPVYHRTTRCFHATLGRSHQEVIVRHQYGKRGGSLKNSRTEK</sequence>
<organism evidence="1 2">
    <name type="scientific">Ramazzottius varieornatus</name>
    <name type="common">Water bear</name>
    <name type="synonym">Tardigrade</name>
    <dbReference type="NCBI Taxonomy" id="947166"/>
    <lineage>
        <taxon>Eukaryota</taxon>
        <taxon>Metazoa</taxon>
        <taxon>Ecdysozoa</taxon>
        <taxon>Tardigrada</taxon>
        <taxon>Eutardigrada</taxon>
        <taxon>Parachela</taxon>
        <taxon>Hypsibioidea</taxon>
        <taxon>Ramazzottiidae</taxon>
        <taxon>Ramazzottius</taxon>
    </lineage>
</organism>
<evidence type="ECO:0000313" key="2">
    <source>
        <dbReference type="Proteomes" id="UP000186922"/>
    </source>
</evidence>
<gene>
    <name evidence="1" type="primary">RvY_15805</name>
    <name evidence="1" type="synonym">RvY_15805.3</name>
    <name evidence="1" type="ORF">RvY_15805-3</name>
</gene>